<dbReference type="PANTHER" id="PTHR41677:SF1">
    <property type="entry name" value="FE2OG DIOXYGENASE DOMAIN-CONTAINING PROTEIN"/>
    <property type="match status" value="1"/>
</dbReference>
<dbReference type="AlphaFoldDB" id="A0A9W7AY88"/>
<gene>
    <name evidence="1" type="ORF">TrST_g8668</name>
</gene>
<dbReference type="Proteomes" id="UP001165085">
    <property type="component" value="Unassembled WGS sequence"/>
</dbReference>
<keyword evidence="2" id="KW-1185">Reference proteome</keyword>
<name>A0A9W7AY88_9STRA</name>
<evidence type="ECO:0000313" key="1">
    <source>
        <dbReference type="EMBL" id="GMH81096.1"/>
    </source>
</evidence>
<comment type="caution">
    <text evidence="1">The sequence shown here is derived from an EMBL/GenBank/DDBJ whole genome shotgun (WGS) entry which is preliminary data.</text>
</comment>
<dbReference type="OrthoDB" id="10256055at2759"/>
<reference evidence="2" key="1">
    <citation type="journal article" date="2023" name="Commun. Biol.">
        <title>Genome analysis of Parmales, the sister group of diatoms, reveals the evolutionary specialization of diatoms from phago-mixotrophs to photoautotrophs.</title>
        <authorList>
            <person name="Ban H."/>
            <person name="Sato S."/>
            <person name="Yoshikawa S."/>
            <person name="Yamada K."/>
            <person name="Nakamura Y."/>
            <person name="Ichinomiya M."/>
            <person name="Sato N."/>
            <person name="Blanc-Mathieu R."/>
            <person name="Endo H."/>
            <person name="Kuwata A."/>
            <person name="Ogata H."/>
        </authorList>
    </citation>
    <scope>NUCLEOTIDE SEQUENCE [LARGE SCALE GENOMIC DNA]</scope>
    <source>
        <strain evidence="2">NIES 3701</strain>
    </source>
</reference>
<dbReference type="EMBL" id="BRXY01000254">
    <property type="protein sequence ID" value="GMH81096.1"/>
    <property type="molecule type" value="Genomic_DNA"/>
</dbReference>
<dbReference type="PANTHER" id="PTHR41677">
    <property type="entry name" value="YALI0B19030P"/>
    <property type="match status" value="1"/>
</dbReference>
<evidence type="ECO:0008006" key="3">
    <source>
        <dbReference type="Google" id="ProtNLM"/>
    </source>
</evidence>
<accession>A0A9W7AY88</accession>
<organism evidence="1 2">
    <name type="scientific">Triparma strigata</name>
    <dbReference type="NCBI Taxonomy" id="1606541"/>
    <lineage>
        <taxon>Eukaryota</taxon>
        <taxon>Sar</taxon>
        <taxon>Stramenopiles</taxon>
        <taxon>Ochrophyta</taxon>
        <taxon>Bolidophyceae</taxon>
        <taxon>Parmales</taxon>
        <taxon>Triparmaceae</taxon>
        <taxon>Triparma</taxon>
    </lineage>
</organism>
<protein>
    <recommendedName>
        <fullName evidence="3">Fe2OG dioxygenase domain-containing protein</fullName>
    </recommendedName>
</protein>
<sequence>MTSRLTSSLLNRTRRPLSALALDSAQAQFQLPAMPASLSMRPSKQRFDPSQHLTLDGPKSIHTLSAFGMDSKALNVPDFGATEPFRLFPKETVSIINSELEKYAMETTYRSPPFAPCVMRGLAHKSDFIRDLWEAPQLQSLLSSIVGIPIEPHPMAFERAHINVQEQKYSDSEMAQVLERQEAVDEQPVFGWHTDSQPFVCITMLSDPPEGAIGGETHVQKSNGEVVKLQFPAAGYSYLLQGSVIPHAAMPALNYKRVTMITSFVPSNPLFSEQTDLDLAIKYSPKKELTDEFVKYRCDYMSKRLKLLKREGLGSTSDGVEFCEKLLDEIMSDLKHTKDSLSRVKDVLTKP</sequence>
<evidence type="ECO:0000313" key="2">
    <source>
        <dbReference type="Proteomes" id="UP001165085"/>
    </source>
</evidence>
<proteinExistence type="predicted"/>